<dbReference type="GeneID" id="14868382"/>
<accession>F4Q6X4</accession>
<dbReference type="EMBL" id="GL883024">
    <property type="protein sequence ID" value="EGG16156.1"/>
    <property type="molecule type" value="Genomic_DNA"/>
</dbReference>
<proteinExistence type="predicted"/>
<name>F4Q6X4_CACFS</name>
<evidence type="ECO:0000256" key="1">
    <source>
        <dbReference type="SAM" id="SignalP"/>
    </source>
</evidence>
<sequence>MKTSSSSSSSSSYLYILLILCIIIYSVECDGVKSRKRSMASKGGEGNDGSTRIKVSRAKPDKLVRPAATTTIFSKRPKSNPNSPFDDIPVIITIGYRSYHNIELPPAFAITFASVTPSTTTSATLISSSATTLNEKGEWHGVVRIDWTMMNNVVRARFDINLEVCMVGKYVLMANQKLPYLRPTSPQAMQLDERIIRYPITYTSSRIKKGSISKKPLTHHHIFSGEGLPAAPNNFIFAYSFITNLALQTIKHLGLTNLEQIYVLIDYSYRANYSPISYNAKVFDGNSLLKINFPNLLLALPIAHEYGHYVQSRLYHASSLTWVPTEAPGGYHALCQRHPSGVTPVPTTPPQSAGVAWTEGYPTAYAVIMLEHLGWQRSKGNDYINWASGYTNSTRDLEYYWCNLFDLETDEGRIAAMMYDLYDAQDDSLESPAIAEIIEDRLTRNNSTLMVPEWFGSPEHADDNSACPLTPKEILVDAIALSLDTTLYGYITAMRLHGQGCQRERAINVINYHYGSNLLIDRPDPMEE</sequence>
<dbReference type="KEGG" id="dfa:DFA_09182"/>
<organism evidence="2 3">
    <name type="scientific">Cavenderia fasciculata</name>
    <name type="common">Slime mold</name>
    <name type="synonym">Dictyostelium fasciculatum</name>
    <dbReference type="NCBI Taxonomy" id="261658"/>
    <lineage>
        <taxon>Eukaryota</taxon>
        <taxon>Amoebozoa</taxon>
        <taxon>Evosea</taxon>
        <taxon>Eumycetozoa</taxon>
        <taxon>Dictyostelia</taxon>
        <taxon>Acytosteliales</taxon>
        <taxon>Cavenderiaceae</taxon>
        <taxon>Cavenderia</taxon>
    </lineage>
</organism>
<dbReference type="OrthoDB" id="5086276at2759"/>
<feature type="chain" id="PRO_5003319994" evidence="1">
    <location>
        <begin position="30"/>
        <end position="528"/>
    </location>
</feature>
<feature type="signal peptide" evidence="1">
    <location>
        <begin position="1"/>
        <end position="29"/>
    </location>
</feature>
<dbReference type="OMA" id="KESERHW"/>
<evidence type="ECO:0000313" key="3">
    <source>
        <dbReference type="Proteomes" id="UP000007797"/>
    </source>
</evidence>
<keyword evidence="1" id="KW-0732">Signal</keyword>
<protein>
    <submittedName>
        <fullName evidence="2">Uncharacterized protein</fullName>
    </submittedName>
</protein>
<evidence type="ECO:0000313" key="2">
    <source>
        <dbReference type="EMBL" id="EGG16156.1"/>
    </source>
</evidence>
<dbReference type="RefSeq" id="XP_004352609.1">
    <property type="nucleotide sequence ID" value="XM_004352557.1"/>
</dbReference>
<reference evidence="3" key="1">
    <citation type="journal article" date="2011" name="Genome Res.">
        <title>Phylogeny-wide analysis of social amoeba genomes highlights ancient origins for complex intercellular communication.</title>
        <authorList>
            <person name="Heidel A.J."/>
            <person name="Lawal H.M."/>
            <person name="Felder M."/>
            <person name="Schilde C."/>
            <person name="Helps N.R."/>
            <person name="Tunggal B."/>
            <person name="Rivero F."/>
            <person name="John U."/>
            <person name="Schleicher M."/>
            <person name="Eichinger L."/>
            <person name="Platzer M."/>
            <person name="Noegel A.A."/>
            <person name="Schaap P."/>
            <person name="Gloeckner G."/>
        </authorList>
    </citation>
    <scope>NUCLEOTIDE SEQUENCE [LARGE SCALE GENOMIC DNA]</scope>
    <source>
        <strain evidence="3">SH3</strain>
    </source>
</reference>
<dbReference type="Proteomes" id="UP000007797">
    <property type="component" value="Unassembled WGS sequence"/>
</dbReference>
<keyword evidence="3" id="KW-1185">Reference proteome</keyword>
<dbReference type="AlphaFoldDB" id="F4Q6X4"/>
<gene>
    <name evidence="2" type="ORF">DFA_09182</name>
</gene>